<dbReference type="HOGENOM" id="CLU_010194_1_3_11"/>
<evidence type="ECO:0000256" key="7">
    <source>
        <dbReference type="ARBA" id="ARBA00052497"/>
    </source>
</evidence>
<evidence type="ECO:0000313" key="13">
    <source>
        <dbReference type="Proteomes" id="UP000003295"/>
    </source>
</evidence>
<dbReference type="SMART" id="SM00822">
    <property type="entry name" value="PKS_KR"/>
    <property type="match status" value="1"/>
</dbReference>
<name>C4FBF0_9ACTN</name>
<dbReference type="Pfam" id="PF13561">
    <property type="entry name" value="adh_short_C2"/>
    <property type="match status" value="1"/>
</dbReference>
<evidence type="ECO:0000256" key="2">
    <source>
        <dbReference type="ARBA" id="ARBA00023002"/>
    </source>
</evidence>
<dbReference type="Gene3D" id="3.40.50.720">
    <property type="entry name" value="NAD(P)-binding Rossmann-like Domain"/>
    <property type="match status" value="1"/>
</dbReference>
<gene>
    <name evidence="12" type="primary">baiA</name>
    <name evidence="12" type="ORF">COLINT_03402</name>
</gene>
<dbReference type="GO" id="GO:0008202">
    <property type="term" value="P:steroid metabolic process"/>
    <property type="evidence" value="ECO:0007669"/>
    <property type="project" value="UniProtKB-KW"/>
</dbReference>
<evidence type="ECO:0000256" key="3">
    <source>
        <dbReference type="ARBA" id="ARBA00023098"/>
    </source>
</evidence>
<dbReference type="PRINTS" id="PR00080">
    <property type="entry name" value="SDRFAMILY"/>
</dbReference>
<evidence type="ECO:0000256" key="8">
    <source>
        <dbReference type="ARBA" id="ARBA00052953"/>
    </source>
</evidence>
<comment type="similarity">
    <text evidence="1">Belongs to the short-chain dehydrogenases/reductases (SDR) family.</text>
</comment>
<evidence type="ECO:0000256" key="9">
    <source>
        <dbReference type="ARBA" id="ARBA00067031"/>
    </source>
</evidence>
<dbReference type="FunFam" id="3.40.50.720:FF:000084">
    <property type="entry name" value="Short-chain dehydrogenase reductase"/>
    <property type="match status" value="1"/>
</dbReference>
<evidence type="ECO:0000256" key="4">
    <source>
        <dbReference type="ARBA" id="ARBA00023221"/>
    </source>
</evidence>
<dbReference type="InterPro" id="IPR002347">
    <property type="entry name" value="SDR_fam"/>
</dbReference>
<dbReference type="EC" id="1.1.1.391" evidence="9"/>
<dbReference type="PRINTS" id="PR00081">
    <property type="entry name" value="GDHRDH"/>
</dbReference>
<keyword evidence="4" id="KW-0753">Steroid metabolism</keyword>
<accession>C4FBF0</accession>
<comment type="catalytic activity">
    <reaction evidence="8">
        <text>3-oxo-5beta-cholan-24-oate + NADH + H(+) = isolithocholate + NAD(+)</text>
        <dbReference type="Rhea" id="RHEA:47508"/>
        <dbReference type="ChEBI" id="CHEBI:11867"/>
        <dbReference type="ChEBI" id="CHEBI:15378"/>
        <dbReference type="ChEBI" id="CHEBI:57540"/>
        <dbReference type="ChEBI" id="CHEBI:57945"/>
        <dbReference type="ChEBI" id="CHEBI:87728"/>
        <dbReference type="EC" id="1.1.1.391"/>
    </reaction>
    <physiologicalReaction direction="left-to-right" evidence="8">
        <dbReference type="Rhea" id="RHEA:47509"/>
    </physiologicalReaction>
</comment>
<dbReference type="EMBL" id="ABXH02000034">
    <property type="protein sequence ID" value="EEP43851.1"/>
    <property type="molecule type" value="Genomic_DNA"/>
</dbReference>
<dbReference type="SUPFAM" id="SSF51735">
    <property type="entry name" value="NAD(P)-binding Rossmann-fold domains"/>
    <property type="match status" value="1"/>
</dbReference>
<dbReference type="PROSITE" id="PS00061">
    <property type="entry name" value="ADH_SHORT"/>
    <property type="match status" value="1"/>
</dbReference>
<evidence type="ECO:0000256" key="1">
    <source>
        <dbReference type="ARBA" id="ARBA00006484"/>
    </source>
</evidence>
<dbReference type="eggNOG" id="COG1028">
    <property type="taxonomic scope" value="Bacteria"/>
</dbReference>
<dbReference type="NCBIfam" id="NF009466">
    <property type="entry name" value="PRK12826.1-2"/>
    <property type="match status" value="1"/>
</dbReference>
<dbReference type="PANTHER" id="PTHR42760">
    <property type="entry name" value="SHORT-CHAIN DEHYDROGENASES/REDUCTASES FAMILY MEMBER"/>
    <property type="match status" value="1"/>
</dbReference>
<reference evidence="12 13" key="1">
    <citation type="submission" date="2009-04" db="EMBL/GenBank/DDBJ databases">
        <authorList>
            <person name="Weinstock G."/>
            <person name="Sodergren E."/>
            <person name="Clifton S."/>
            <person name="Fulton L."/>
            <person name="Fulton B."/>
            <person name="Courtney L."/>
            <person name="Fronick C."/>
            <person name="Harrison M."/>
            <person name="Strong C."/>
            <person name="Farmer C."/>
            <person name="Delahaunty K."/>
            <person name="Markovic C."/>
            <person name="Hall O."/>
            <person name="Minx P."/>
            <person name="Tomlinson C."/>
            <person name="Mitreva M."/>
            <person name="Nelson J."/>
            <person name="Hou S."/>
            <person name="Wollam A."/>
            <person name="Pepin K.H."/>
            <person name="Johnson M."/>
            <person name="Bhonagiri V."/>
            <person name="Nash W.E."/>
            <person name="Warren W."/>
            <person name="Chinwalla A."/>
            <person name="Mardis E.R."/>
            <person name="Wilson R.K."/>
        </authorList>
    </citation>
    <scope>NUCLEOTIDE SEQUENCE [LARGE SCALE GENOMIC DNA]</scope>
    <source>
        <strain evidence="12 13">DSM 13280</strain>
    </source>
</reference>
<dbReference type="Proteomes" id="UP000003295">
    <property type="component" value="Unassembled WGS sequence"/>
</dbReference>
<keyword evidence="3" id="KW-0443">Lipid metabolism</keyword>
<feature type="domain" description="Ketoreductase" evidence="11">
    <location>
        <begin position="8"/>
        <end position="190"/>
    </location>
</feature>
<evidence type="ECO:0000256" key="10">
    <source>
        <dbReference type="ARBA" id="ARBA00081284"/>
    </source>
</evidence>
<comment type="catalytic activity">
    <reaction evidence="7">
        <text>7alpha,12alpha-dihydroxy-3-oxo-5beta-cholan-24-oate + NADH + H(+) = isocholate + NAD(+)</text>
        <dbReference type="Rhea" id="RHEA:47512"/>
        <dbReference type="ChEBI" id="CHEBI:15378"/>
        <dbReference type="ChEBI" id="CHEBI:57540"/>
        <dbReference type="ChEBI" id="CHEBI:57945"/>
        <dbReference type="ChEBI" id="CHEBI:87735"/>
        <dbReference type="ChEBI" id="CHEBI:87736"/>
    </reaction>
    <physiologicalReaction direction="left-to-right" evidence="7">
        <dbReference type="Rhea" id="RHEA:47513"/>
    </physiologicalReaction>
</comment>
<evidence type="ECO:0000313" key="12">
    <source>
        <dbReference type="EMBL" id="EEP43851.1"/>
    </source>
</evidence>
<comment type="caution">
    <text evidence="12">The sequence shown here is derived from an EMBL/GenBank/DDBJ whole genome shotgun (WGS) entry which is preliminary data.</text>
</comment>
<dbReference type="GO" id="GO:0016616">
    <property type="term" value="F:oxidoreductase activity, acting on the CH-OH group of donors, NAD or NADP as acceptor"/>
    <property type="evidence" value="ECO:0007669"/>
    <property type="project" value="TreeGrafter"/>
</dbReference>
<evidence type="ECO:0000256" key="6">
    <source>
        <dbReference type="ARBA" id="ARBA00050953"/>
    </source>
</evidence>
<dbReference type="STRING" id="521003.COLINT_03402"/>
<keyword evidence="2 12" id="KW-0560">Oxidoreductase</keyword>
<evidence type="ECO:0000259" key="11">
    <source>
        <dbReference type="SMART" id="SM00822"/>
    </source>
</evidence>
<evidence type="ECO:0000256" key="5">
    <source>
        <dbReference type="ARBA" id="ARBA00050257"/>
    </source>
</evidence>
<protein>
    <recommendedName>
        <fullName evidence="9">3beta-hydroxycholanate 3-dehydrogenase (NAD(+))</fullName>
        <ecNumber evidence="9">1.1.1.391</ecNumber>
    </recommendedName>
    <alternativeName>
        <fullName evidence="10">NAD-dependent bile acid 3beta-dehydrogenase</fullName>
    </alternativeName>
</protein>
<dbReference type="AlphaFoldDB" id="C4FBF0"/>
<comment type="catalytic activity">
    <reaction evidence="5">
        <text>12alpha-hydroxy-3-oxo-5beta-cholan-24-oate + NADH + H(+) = isodeoxycholate + NAD(+)</text>
        <dbReference type="Rhea" id="RHEA:47492"/>
        <dbReference type="ChEBI" id="CHEBI:15378"/>
        <dbReference type="ChEBI" id="CHEBI:57540"/>
        <dbReference type="ChEBI" id="CHEBI:57945"/>
        <dbReference type="ChEBI" id="CHEBI:87733"/>
        <dbReference type="ChEBI" id="CHEBI:87734"/>
    </reaction>
    <physiologicalReaction direction="left-to-right" evidence="5">
        <dbReference type="Rhea" id="RHEA:47493"/>
    </physiologicalReaction>
</comment>
<organism evidence="12 13">
    <name type="scientific">Collinsella intestinalis DSM 13280</name>
    <dbReference type="NCBI Taxonomy" id="521003"/>
    <lineage>
        <taxon>Bacteria</taxon>
        <taxon>Bacillati</taxon>
        <taxon>Actinomycetota</taxon>
        <taxon>Coriobacteriia</taxon>
        <taxon>Coriobacteriales</taxon>
        <taxon>Coriobacteriaceae</taxon>
        <taxon>Collinsella</taxon>
    </lineage>
</organism>
<comment type="catalytic activity">
    <reaction evidence="6">
        <text>3-oxochenodeoxycholate + NADH + H(+) = isochenodeoxycholate + NAD(+)</text>
        <dbReference type="Rhea" id="RHEA:47516"/>
        <dbReference type="ChEBI" id="CHEBI:15378"/>
        <dbReference type="ChEBI" id="CHEBI:57540"/>
        <dbReference type="ChEBI" id="CHEBI:57945"/>
        <dbReference type="ChEBI" id="CHEBI:87730"/>
        <dbReference type="ChEBI" id="CHEBI:87731"/>
    </reaction>
    <physiologicalReaction direction="left-to-right" evidence="6">
        <dbReference type="Rhea" id="RHEA:47517"/>
    </physiologicalReaction>
</comment>
<dbReference type="InterPro" id="IPR057326">
    <property type="entry name" value="KR_dom"/>
</dbReference>
<dbReference type="NCBIfam" id="NF005559">
    <property type="entry name" value="PRK07231.1"/>
    <property type="match status" value="1"/>
</dbReference>
<dbReference type="InterPro" id="IPR036291">
    <property type="entry name" value="NAD(P)-bd_dom_sf"/>
</dbReference>
<sequence>MPMLLEGKKAIITGGTRGIGYAIAARFIEEGAVVTVFGSRQETADKAVEQLLATYPEAKVWGRTCDLADLDAVTEAFRAAAEDMGGLDTIVNNAGISQSTPLLDYTADDWKKIMDLNVTAVFNGCRAGAQLMIEAGHGGTITTTSSMVSKYGQPSGCGYPTSKYAVNGLTQSLSRELAPKGIRVNAVAPGITKTDMVAALPEKMIQPLIATIPLGRIGEPEDVANAFVYLASEMSSYVTGAVIPVDGAARS</sequence>
<dbReference type="InterPro" id="IPR020904">
    <property type="entry name" value="Sc_DH/Rdtase_CS"/>
</dbReference>
<proteinExistence type="inferred from homology"/>